<keyword evidence="3" id="KW-1185">Reference proteome</keyword>
<dbReference type="Proteomes" id="UP001291623">
    <property type="component" value="Unassembled WGS sequence"/>
</dbReference>
<dbReference type="EMBL" id="JAVYJV010000003">
    <property type="protein sequence ID" value="KAK4375031.1"/>
    <property type="molecule type" value="Genomic_DNA"/>
</dbReference>
<feature type="compositionally biased region" description="Polar residues" evidence="1">
    <location>
        <begin position="74"/>
        <end position="86"/>
    </location>
</feature>
<dbReference type="AlphaFoldDB" id="A0AAE1SSQ6"/>
<feature type="region of interest" description="Disordered" evidence="1">
    <location>
        <begin position="71"/>
        <end position="98"/>
    </location>
</feature>
<comment type="caution">
    <text evidence="2">The sequence shown here is derived from an EMBL/GenBank/DDBJ whole genome shotgun (WGS) entry which is preliminary data.</text>
</comment>
<evidence type="ECO:0000256" key="1">
    <source>
        <dbReference type="SAM" id="MobiDB-lite"/>
    </source>
</evidence>
<reference evidence="2" key="1">
    <citation type="submission" date="2023-12" db="EMBL/GenBank/DDBJ databases">
        <title>Genome assembly of Anisodus tanguticus.</title>
        <authorList>
            <person name="Wang Y.-J."/>
        </authorList>
    </citation>
    <scope>NUCLEOTIDE SEQUENCE</scope>
    <source>
        <strain evidence="2">KB-2021</strain>
        <tissue evidence="2">Leaf</tissue>
    </source>
</reference>
<proteinExistence type="predicted"/>
<gene>
    <name evidence="2" type="ORF">RND71_005708</name>
</gene>
<protein>
    <submittedName>
        <fullName evidence="2">Uncharacterized protein</fullName>
    </submittedName>
</protein>
<name>A0AAE1SSQ6_9SOLA</name>
<sequence>MMKISKGQHRINSIVLQQSVGTKMLNFSTFAACQYTPNSLGTEHLEIIDMNCSSNQVESAILKRADRHFEETSGGDQSCHDSTTPLTHAARPTKQAAVVRDKSTIPREHTYFLLSGFPVDELERTAKAPKELRSQNSGERVEPQALFLRKIVICLNSLAETIDNTDVYGKDDFLHGGVCLGHARCNTQTSTKYDL</sequence>
<organism evidence="2 3">
    <name type="scientific">Anisodus tanguticus</name>
    <dbReference type="NCBI Taxonomy" id="243964"/>
    <lineage>
        <taxon>Eukaryota</taxon>
        <taxon>Viridiplantae</taxon>
        <taxon>Streptophyta</taxon>
        <taxon>Embryophyta</taxon>
        <taxon>Tracheophyta</taxon>
        <taxon>Spermatophyta</taxon>
        <taxon>Magnoliopsida</taxon>
        <taxon>eudicotyledons</taxon>
        <taxon>Gunneridae</taxon>
        <taxon>Pentapetalae</taxon>
        <taxon>asterids</taxon>
        <taxon>lamiids</taxon>
        <taxon>Solanales</taxon>
        <taxon>Solanaceae</taxon>
        <taxon>Solanoideae</taxon>
        <taxon>Hyoscyameae</taxon>
        <taxon>Anisodus</taxon>
    </lineage>
</organism>
<evidence type="ECO:0000313" key="3">
    <source>
        <dbReference type="Proteomes" id="UP001291623"/>
    </source>
</evidence>
<accession>A0AAE1SSQ6</accession>
<evidence type="ECO:0000313" key="2">
    <source>
        <dbReference type="EMBL" id="KAK4375031.1"/>
    </source>
</evidence>